<dbReference type="EMBL" id="JADEYR010000002">
    <property type="protein sequence ID" value="MBE9403298.1"/>
    <property type="molecule type" value="Genomic_DNA"/>
</dbReference>
<keyword evidence="1" id="KW-0812">Transmembrane</keyword>
<evidence type="ECO:0000256" key="1">
    <source>
        <dbReference type="SAM" id="Phobius"/>
    </source>
</evidence>
<keyword evidence="1" id="KW-0472">Membrane</keyword>
<comment type="caution">
    <text evidence="3">The sequence shown here is derived from an EMBL/GenBank/DDBJ whole genome shotgun (WGS) entry which is preliminary data.</text>
</comment>
<evidence type="ECO:0000259" key="2">
    <source>
        <dbReference type="PROSITE" id="PS51272"/>
    </source>
</evidence>
<organism evidence="3 4">
    <name type="scientific">Brachybacterium epidermidis</name>
    <dbReference type="NCBI Taxonomy" id="2781983"/>
    <lineage>
        <taxon>Bacteria</taxon>
        <taxon>Bacillati</taxon>
        <taxon>Actinomycetota</taxon>
        <taxon>Actinomycetes</taxon>
        <taxon>Micrococcales</taxon>
        <taxon>Dermabacteraceae</taxon>
        <taxon>Brachybacterium</taxon>
    </lineage>
</organism>
<dbReference type="RefSeq" id="WP_193865044.1">
    <property type="nucleotide sequence ID" value="NZ_JADEYR010000002.1"/>
</dbReference>
<dbReference type="Proteomes" id="UP000644727">
    <property type="component" value="Unassembled WGS sequence"/>
</dbReference>
<gene>
    <name evidence="3" type="ORF">IOE58_03525</name>
</gene>
<reference evidence="3 4" key="1">
    <citation type="submission" date="2020-10" db="EMBL/GenBank/DDBJ databases">
        <title>Draft genome and description of Brachybacterium epidermidis sp nov.</title>
        <authorList>
            <person name="Boxberger M."/>
            <person name="La Scola B."/>
        </authorList>
    </citation>
    <scope>NUCLEOTIDE SEQUENCE [LARGE SCALE GENOMIC DNA]</scope>
    <source>
        <strain evidence="3 4">Marseille-Q2903</strain>
    </source>
</reference>
<accession>A0ABR9VYN9</accession>
<dbReference type="InterPro" id="IPR001119">
    <property type="entry name" value="SLH_dom"/>
</dbReference>
<dbReference type="Pfam" id="PF00395">
    <property type="entry name" value="SLH"/>
    <property type="match status" value="1"/>
</dbReference>
<evidence type="ECO:0000313" key="4">
    <source>
        <dbReference type="Proteomes" id="UP000644727"/>
    </source>
</evidence>
<sequence>MAAATAPPAPAGTATTGTRPARRSVLLFGSAAAAVAVPIAGLALVTRSSATDDPAAARAGGITSPGQVRPALASFTDVPADHPAVEAIAWAHGTGVQPGLEDGTYAPDSEVTRGELAAALHRLAGAPVIDVDAIPTLLTDVPSDPEHAAAVLWLHGRGVIWGDAELRVHPDAAATCAEGAVILTDLLAPALVGAVVDAAPALQAVLAVLGGSHTVGSGDSTATRDVAGLDGEALRAVDPDAPLTRAHLALALHQVEITLTS</sequence>
<keyword evidence="1" id="KW-1133">Transmembrane helix</keyword>
<protein>
    <submittedName>
        <fullName evidence="3">S-layer homology domain-containing protein</fullName>
    </submittedName>
</protein>
<name>A0ABR9VYN9_9MICO</name>
<dbReference type="PROSITE" id="PS51272">
    <property type="entry name" value="SLH"/>
    <property type="match status" value="1"/>
</dbReference>
<proteinExistence type="predicted"/>
<feature type="transmembrane region" description="Helical" evidence="1">
    <location>
        <begin position="25"/>
        <end position="45"/>
    </location>
</feature>
<keyword evidence="4" id="KW-1185">Reference proteome</keyword>
<evidence type="ECO:0000313" key="3">
    <source>
        <dbReference type="EMBL" id="MBE9403298.1"/>
    </source>
</evidence>
<feature type="domain" description="SLH" evidence="2">
    <location>
        <begin position="71"/>
        <end position="134"/>
    </location>
</feature>